<evidence type="ECO:0000313" key="22">
    <source>
        <dbReference type="EMBL" id="MTW25156.1"/>
    </source>
</evidence>
<dbReference type="Proteomes" id="UP000310997">
    <property type="component" value="Unassembled WGS sequence"/>
</dbReference>
<dbReference type="GO" id="GO:0005840">
    <property type="term" value="C:ribosome"/>
    <property type="evidence" value="ECO:0007669"/>
    <property type="project" value="UniProtKB-KW"/>
</dbReference>
<dbReference type="InterPro" id="IPR001705">
    <property type="entry name" value="Ribosomal_bL33"/>
</dbReference>
<dbReference type="GO" id="GO:0003735">
    <property type="term" value="F:structural constituent of ribosome"/>
    <property type="evidence" value="ECO:0007669"/>
    <property type="project" value="InterPro"/>
</dbReference>
<dbReference type="Proteomes" id="UP000214939">
    <property type="component" value="Unassembled WGS sequence"/>
</dbReference>
<evidence type="ECO:0000313" key="60">
    <source>
        <dbReference type="Proteomes" id="UP000315060"/>
    </source>
</evidence>
<dbReference type="Proteomes" id="UP000304540">
    <property type="component" value="Unassembled WGS sequence"/>
</dbReference>
<dbReference type="Proteomes" id="UP000474228">
    <property type="component" value="Unassembled WGS sequence"/>
</dbReference>
<evidence type="ECO:0000313" key="16">
    <source>
        <dbReference type="EMBL" id="MTV63647.1"/>
    </source>
</evidence>
<dbReference type="Proteomes" id="UP000043005">
    <property type="component" value="Unassembled WGS sequence"/>
</dbReference>
<evidence type="ECO:0000313" key="32">
    <source>
        <dbReference type="EMBL" id="VNH01923.1"/>
    </source>
</evidence>
<dbReference type="GO" id="GO:0006412">
    <property type="term" value="P:translation"/>
    <property type="evidence" value="ECO:0007669"/>
    <property type="project" value="UniProtKB-UniRule"/>
</dbReference>
<dbReference type="GO" id="GO:0005737">
    <property type="term" value="C:cytoplasm"/>
    <property type="evidence" value="ECO:0007669"/>
    <property type="project" value="UniProtKB-ARBA"/>
</dbReference>
<dbReference type="Proteomes" id="UP000320896">
    <property type="component" value="Unassembled WGS sequence"/>
</dbReference>
<dbReference type="GeneID" id="98394265"/>
<dbReference type="EMBL" id="CAANCB010000004">
    <property type="protein sequence ID" value="VKB58621.1"/>
    <property type="molecule type" value="Genomic_DNA"/>
</dbReference>
<dbReference type="EMBL" id="CABDLL010000010">
    <property type="protein sequence ID" value="VTE39683.1"/>
    <property type="molecule type" value="Genomic_DNA"/>
</dbReference>
<dbReference type="Proteomes" id="UP000042512">
    <property type="component" value="Unassembled WGS sequence"/>
</dbReference>
<dbReference type="Proteomes" id="UP000046095">
    <property type="component" value="Unassembled WGS sequence"/>
</dbReference>
<evidence type="ECO:0000313" key="10">
    <source>
        <dbReference type="EMBL" id="CJA40297.1"/>
    </source>
</evidence>
<reference evidence="65 66" key="7">
    <citation type="submission" date="2019-11" db="EMBL/GenBank/DDBJ databases">
        <title>Growth characteristics of pneumococcus vary with the chemical composition of the capsule and with environmental conditions.</title>
        <authorList>
            <person name="Tothpal A."/>
            <person name="Desobry K."/>
            <person name="Joshi S."/>
            <person name="Wyllie A.L."/>
            <person name="Weinberger D.M."/>
        </authorList>
    </citation>
    <scope>NUCLEOTIDE SEQUENCE [LARGE SCALE GENOMIC DNA]</scope>
    <source>
        <strain evidence="15">Pnumococcus09N</strain>
        <strain evidence="66">pnumococcus09N</strain>
        <strain evidence="18">Pnumococcus10A</strain>
        <strain evidence="20">Pnumococcus15C</strain>
        <strain evidence="69">pnumococcus15C</strain>
        <strain evidence="17">Pnumococcus19F</strain>
        <strain evidence="65 70">pnumococcus19F</strain>
        <strain evidence="16">Pnumococcus22F</strain>
        <strain evidence="68">pnumococcus22F</strain>
        <strain evidence="22">Pnumococcus23A</strain>
        <strain evidence="71">pnumococcus23A</strain>
        <strain evidence="67">pnumococcus35B</strain>
        <strain evidence="19">Pnumococcus35B</strain>
    </source>
</reference>
<evidence type="ECO:0000313" key="53">
    <source>
        <dbReference type="Proteomes" id="UP000310822"/>
    </source>
</evidence>
<dbReference type="EMBL" id="CAAQRO010000006">
    <property type="protein sequence ID" value="VMC93150.1"/>
    <property type="molecule type" value="Genomic_DNA"/>
</dbReference>
<evidence type="ECO:0000313" key="61">
    <source>
        <dbReference type="Proteomes" id="UP000318940"/>
    </source>
</evidence>
<dbReference type="NCBIfam" id="TIGR01023">
    <property type="entry name" value="rpmG_bact"/>
    <property type="match status" value="1"/>
</dbReference>
<dbReference type="EMBL" id="CQVU01000016">
    <property type="protein sequence ID" value="COA30881.1"/>
    <property type="molecule type" value="Genomic_DNA"/>
</dbReference>
<dbReference type="Proteomes" id="UP000358702">
    <property type="component" value="Unassembled WGS sequence"/>
</dbReference>
<dbReference type="EMBL" id="WNHX01000055">
    <property type="protein sequence ID" value="MTV87696.1"/>
    <property type="molecule type" value="Genomic_DNA"/>
</dbReference>
<dbReference type="EMBL" id="CABBZR010000008">
    <property type="protein sequence ID" value="VSJ53078.1"/>
    <property type="molecule type" value="Genomic_DNA"/>
</dbReference>
<dbReference type="EMBL" id="CABDQT010000041">
    <property type="protein sequence ID" value="VTH34636.1"/>
    <property type="molecule type" value="Genomic_DNA"/>
</dbReference>
<evidence type="ECO:0000313" key="24">
    <source>
        <dbReference type="EMBL" id="SUN92362.1"/>
    </source>
</evidence>
<dbReference type="EMBL" id="CKGU01000002">
    <property type="protein sequence ID" value="CIS23278.1"/>
    <property type="molecule type" value="Genomic_DNA"/>
</dbReference>
<evidence type="ECO:0000313" key="39">
    <source>
        <dbReference type="EMBL" id="VTE39683.1"/>
    </source>
</evidence>
<evidence type="ECO:0000313" key="17">
    <source>
        <dbReference type="EMBL" id="MTV73471.1"/>
    </source>
</evidence>
<evidence type="ECO:0000313" key="59">
    <source>
        <dbReference type="Proteomes" id="UP000314170"/>
    </source>
</evidence>
<dbReference type="EMBL" id="WNHU01000061">
    <property type="protein sequence ID" value="MTV43868.1"/>
    <property type="molecule type" value="Genomic_DNA"/>
</dbReference>
<dbReference type="EMBL" id="VMVH01000060">
    <property type="protein sequence ID" value="TVW26721.1"/>
    <property type="molecule type" value="Genomic_DNA"/>
</dbReference>
<evidence type="ECO:0000313" key="51">
    <source>
        <dbReference type="Proteomes" id="UP000304540"/>
    </source>
</evidence>
<evidence type="ECO:0000313" key="66">
    <source>
        <dbReference type="Proteomes" id="UP000467349"/>
    </source>
</evidence>
<dbReference type="Proteomes" id="UP000476212">
    <property type="component" value="Unassembled WGS sequence"/>
</dbReference>
<dbReference type="Proteomes" id="UP000467349">
    <property type="component" value="Unassembled WGS sequence"/>
</dbReference>
<evidence type="ECO:0000313" key="34">
    <source>
        <dbReference type="EMBL" id="VQD04288.1"/>
    </source>
</evidence>
<dbReference type="EMBL" id="VMWH01000109">
    <property type="protein sequence ID" value="TVW83505.1"/>
    <property type="molecule type" value="Genomic_DNA"/>
</dbReference>
<evidence type="ECO:0000313" key="14">
    <source>
        <dbReference type="EMBL" id="MDS8039382.1"/>
    </source>
</evidence>
<evidence type="ECO:0000313" key="68">
    <source>
        <dbReference type="Proteomes" id="UP000474228"/>
    </source>
</evidence>
<dbReference type="Proteomes" id="UP000437160">
    <property type="component" value="Unassembled WGS sequence"/>
</dbReference>
<evidence type="ECO:0000313" key="18">
    <source>
        <dbReference type="EMBL" id="MTV77508.1"/>
    </source>
</evidence>
<dbReference type="InterPro" id="IPR018264">
    <property type="entry name" value="Ribosomal_bL33_CS"/>
</dbReference>
<evidence type="ECO:0000313" key="21">
    <source>
        <dbReference type="EMBL" id="MTV99175.1"/>
    </source>
</evidence>
<evidence type="ECO:0000313" key="56">
    <source>
        <dbReference type="Proteomes" id="UP000311674"/>
    </source>
</evidence>
<dbReference type="SUPFAM" id="SSF57829">
    <property type="entry name" value="Zn-binding ribosomal proteins"/>
    <property type="match status" value="1"/>
</dbReference>
<evidence type="ECO:0000256" key="1">
    <source>
        <dbReference type="ARBA" id="ARBA00007596"/>
    </source>
</evidence>
<reference evidence="13 47" key="2">
    <citation type="submission" date="2015-03" db="EMBL/GenBank/DDBJ databases">
        <authorList>
            <person name="Murphy D."/>
        </authorList>
    </citation>
    <scope>NUCLEOTIDE SEQUENCE [LARGE SCALE GENOMIC DNA]</scope>
    <source>
        <strain evidence="13 47">SMRU1708</strain>
    </source>
</reference>
<dbReference type="EMBL" id="CMWB01000030">
    <property type="protein sequence ID" value="CKJ23967.1"/>
    <property type="molecule type" value="Genomic_DNA"/>
</dbReference>
<dbReference type="EMBL" id="WNIB01000047">
    <property type="protein sequence ID" value="MTV90505.1"/>
    <property type="molecule type" value="Genomic_DNA"/>
</dbReference>
<dbReference type="Proteomes" id="UP000310818">
    <property type="component" value="Unassembled WGS sequence"/>
</dbReference>
<evidence type="ECO:0000313" key="29">
    <source>
        <dbReference type="EMBL" id="VKB58621.1"/>
    </source>
</evidence>
<reference evidence="41 42" key="1">
    <citation type="submission" date="2015-03" db="EMBL/GenBank/DDBJ databases">
        <authorList>
            <consortium name="Pathogen Informatics"/>
            <person name="Murphy D."/>
        </authorList>
    </citation>
    <scope>NUCLEOTIDE SEQUENCE [LARGE SCALE GENOMIC DNA]</scope>
    <source>
        <strain evidence="11 46">0310</strain>
        <strain evidence="12 44">SMRU1414</strain>
        <strain evidence="8">SMRU158</strain>
        <strain evidence="10 45">SMRU1873</strain>
        <strain evidence="7">SMRU328</strain>
        <strain evidence="6">SMRU51</strain>
        <strain evidence="9 42">SMRU975</strain>
        <strain evidence="41 43">type strain: N</strain>
    </source>
</reference>
<evidence type="ECO:0000313" key="43">
    <source>
        <dbReference type="Proteomes" id="UP000042745"/>
    </source>
</evidence>
<dbReference type="Proteomes" id="UP000040910">
    <property type="component" value="Unassembled WGS sequence"/>
</dbReference>
<dbReference type="PATRIC" id="fig|1313.13073.peg.2347"/>
<evidence type="ECO:0000313" key="9">
    <source>
        <dbReference type="EMBL" id="CIY80929.1"/>
    </source>
</evidence>
<dbReference type="Pfam" id="PF00471">
    <property type="entry name" value="Ribosomal_L33"/>
    <property type="match status" value="1"/>
</dbReference>
<dbReference type="Proteomes" id="UP000042967">
    <property type="component" value="Unassembled WGS sequence"/>
</dbReference>
<dbReference type="EMBL" id="CKLF01000023">
    <property type="protein sequence ID" value="CIV34749.1"/>
    <property type="molecule type" value="Genomic_DNA"/>
</dbReference>
<evidence type="ECO:0000313" key="62">
    <source>
        <dbReference type="Proteomes" id="UP000320896"/>
    </source>
</evidence>
<evidence type="ECO:0000256" key="3">
    <source>
        <dbReference type="ARBA" id="ARBA00023274"/>
    </source>
</evidence>
<evidence type="ECO:0000313" key="69">
    <source>
        <dbReference type="Proteomes" id="UP000476212"/>
    </source>
</evidence>
<evidence type="ECO:0000313" key="41">
    <source>
        <dbReference type="Proteomes" id="UP000040910"/>
    </source>
</evidence>
<evidence type="ECO:0000313" key="57">
    <source>
        <dbReference type="Proteomes" id="UP000312530"/>
    </source>
</evidence>
<comment type="similarity">
    <text evidence="1 5">Belongs to the bacterial ribosomal protein bL33 family.</text>
</comment>
<evidence type="ECO:0000313" key="36">
    <source>
        <dbReference type="EMBL" id="VSC28099.1"/>
    </source>
</evidence>
<protein>
    <recommendedName>
        <fullName evidence="4 5">Large ribosomal subunit protein bL33</fullName>
    </recommendedName>
</protein>
<evidence type="ECO:0000313" key="40">
    <source>
        <dbReference type="EMBL" id="VTH34636.1"/>
    </source>
</evidence>
<evidence type="ECO:0000313" key="47">
    <source>
        <dbReference type="Proteomes" id="UP000046095"/>
    </source>
</evidence>
<dbReference type="EMBL" id="WNHN01000041">
    <property type="protein sequence ID" value="MTV77508.1"/>
    <property type="molecule type" value="Genomic_DNA"/>
</dbReference>
<evidence type="ECO:0000313" key="70">
    <source>
        <dbReference type="Proteomes" id="UP000483094"/>
    </source>
</evidence>
<dbReference type="EMBL" id="CABBMN010000002">
    <property type="protein sequence ID" value="VSC28099.1"/>
    <property type="molecule type" value="Genomic_DNA"/>
</dbReference>
<dbReference type="Proteomes" id="UP000314107">
    <property type="component" value="Unassembled WGS sequence"/>
</dbReference>
<evidence type="ECO:0000256" key="4">
    <source>
        <dbReference type="ARBA" id="ARBA00035176"/>
    </source>
</evidence>
<dbReference type="Proteomes" id="UP000311381">
    <property type="component" value="Unassembled WGS sequence"/>
</dbReference>
<evidence type="ECO:0000313" key="12">
    <source>
        <dbReference type="EMBL" id="COA30881.1"/>
    </source>
</evidence>
<dbReference type="EMBL" id="CRVC01000002">
    <property type="protein sequence ID" value="COR29397.1"/>
    <property type="molecule type" value="Genomic_DNA"/>
</dbReference>
<evidence type="ECO:0000313" key="48">
    <source>
        <dbReference type="Proteomes" id="UP000214939"/>
    </source>
</evidence>
<dbReference type="Proteomes" id="UP000315060">
    <property type="component" value="Unassembled WGS sequence"/>
</dbReference>
<dbReference type="GeneID" id="45219341"/>
<dbReference type="Proteomes" id="UP000042745">
    <property type="component" value="Unassembled WGS sequence"/>
</dbReference>
<gene>
    <name evidence="5 26" type="primary">rpmG</name>
    <name evidence="24" type="synonym">rpmGA</name>
    <name evidence="23" type="ORF">A5N45_09970</name>
    <name evidence="27" type="ORF">AZJ28_01960</name>
    <name evidence="26" type="ORF">AZJ70_08710</name>
    <name evidence="25" type="ORF">AZK02_06915</name>
    <name evidence="6" type="ORF">ERS019209_01020</name>
    <name evidence="8" type="ORF">ERS019316_01524</name>
    <name evidence="7" type="ORF">ERS019486_00277</name>
    <name evidence="9" type="ORF">ERS020485_01146</name>
    <name evidence="12" type="ORF">ERS020924_01676</name>
    <name evidence="13" type="ORF">ERS021218_00193</name>
    <name evidence="10" type="ORF">ERS021383_01018</name>
    <name evidence="11" type="ORF">ERS096071_01581</name>
    <name evidence="18" type="ORF">GM535_09630</name>
    <name evidence="21" type="ORF">GM536_08845</name>
    <name evidence="22" type="ORF">GM537_10045</name>
    <name evidence="16" type="ORF">GM539_09680</name>
    <name evidence="17" type="ORF">GM540_05600</name>
    <name evidence="19" type="ORF">GM543_09320</name>
    <name evidence="20" type="ORF">GM544_08480</name>
    <name evidence="15" type="ORF">GM545_09685</name>
    <name evidence="24" type="ORF">NCTC13734_02347</name>
    <name evidence="14" type="ORF">RLG82_10475</name>
    <name evidence="37" type="ORF">SAMEA104154639_01382</name>
    <name evidence="30" type="ORF">SAMEA2627268_01115</name>
    <name evidence="33" type="ORF">SAMEA2696453_00127</name>
    <name evidence="31" type="ORF">SAMEA2783718_00135</name>
    <name evidence="40" type="ORF">SAMEA3171064_02267</name>
    <name evidence="32" type="ORF">SAMEA3353485_01136</name>
    <name evidence="29" type="ORF">SAMEA3353631_00966</name>
    <name evidence="34" type="ORF">SAMEA3354366_01493</name>
    <name evidence="35" type="ORF">SAMEA3381574_00680</name>
    <name evidence="38" type="ORF">SAMEA3389245_00503</name>
    <name evidence="36" type="ORF">SAMEA3390019_00425</name>
    <name evidence="28" type="ORF">SAMEA3431391_02010</name>
    <name evidence="39" type="ORF">SAMEA4038883_01472</name>
</gene>
<evidence type="ECO:0000313" key="58">
    <source>
        <dbReference type="Proteomes" id="UP000314107"/>
    </source>
</evidence>
<dbReference type="Proteomes" id="UP000314170">
    <property type="component" value="Unassembled WGS sequence"/>
</dbReference>
<evidence type="ECO:0000313" key="15">
    <source>
        <dbReference type="EMBL" id="MTV43868.1"/>
    </source>
</evidence>
<evidence type="ECO:0000313" key="52">
    <source>
        <dbReference type="Proteomes" id="UP000310818"/>
    </source>
</evidence>
<keyword evidence="2 5" id="KW-0689">Ribosomal protein</keyword>
<evidence type="ECO:0000313" key="28">
    <source>
        <dbReference type="EMBL" id="VFI33236.1"/>
    </source>
</evidence>
<dbReference type="InterPro" id="IPR011332">
    <property type="entry name" value="Ribosomal_zn-bd"/>
</dbReference>
<evidence type="ECO:0000313" key="50">
    <source>
        <dbReference type="Proteomes" id="UP000298847"/>
    </source>
</evidence>
<evidence type="ECO:0000313" key="45">
    <source>
        <dbReference type="Proteomes" id="UP000043005"/>
    </source>
</evidence>
<dbReference type="Proteomes" id="UP000310822">
    <property type="component" value="Unassembled WGS sequence"/>
</dbReference>
<evidence type="ECO:0000313" key="63">
    <source>
        <dbReference type="Proteomes" id="UP000358702"/>
    </source>
</evidence>
<dbReference type="OrthoDB" id="197660at2"/>
<dbReference type="SMR" id="A0A064C2U6"/>
<dbReference type="NCBIfam" id="NF001860">
    <property type="entry name" value="PRK00595.1"/>
    <property type="match status" value="1"/>
</dbReference>
<reference evidence="50 51" key="5">
    <citation type="submission" date="2019-04" db="EMBL/GenBank/DDBJ databases">
        <authorList>
            <consortium name="Pathogen Informatics"/>
        </authorList>
    </citation>
    <scope>NUCLEOTIDE SEQUENCE [LARGE SCALE GENOMIC DNA]</scope>
    <source>
        <strain evidence="28">GPS_HK_21-sc-2296565</strain>
        <strain evidence="40 58">GPSC129</strain>
        <strain evidence="36 56">GPSC148</strain>
        <strain evidence="29 63">GPSC21</strain>
        <strain evidence="32 52">GPSC211</strain>
        <strain evidence="34 50">GPSC22</strain>
        <strain evidence="35 51">GPSC232</strain>
        <strain evidence="37 59">GPSC38</strain>
        <strain evidence="55 57">GPSC47</strain>
        <strain evidence="38 64">GPSC535</strain>
        <strain evidence="31 53">GPSC54</strain>
        <strain evidence="39 54">GPSC559</strain>
    </source>
</reference>
<reference evidence="23 48" key="3">
    <citation type="submission" date="2017-07" db="EMBL/GenBank/DDBJ databases">
        <title>Invasive disease caused simultaneously by more than one serotype of Streptococcus pneumoniae, South Africa.</title>
        <authorList>
            <person name="Ndlangisa K."/>
            <person name="Du Plessis M."/>
            <person name="Von Gottberg A."/>
        </authorList>
    </citation>
    <scope>NUCLEOTIDE SEQUENCE [LARGE SCALE GENOMIC DNA]</scope>
    <source>
        <strain evidence="23 48">8227-15B</strain>
    </source>
</reference>
<evidence type="ECO:0000313" key="38">
    <source>
        <dbReference type="EMBL" id="VST62012.1"/>
    </source>
</evidence>
<evidence type="ECO:0000313" key="7">
    <source>
        <dbReference type="EMBL" id="CIS23278.1"/>
    </source>
</evidence>
<evidence type="ECO:0000313" key="13">
    <source>
        <dbReference type="EMBL" id="COR29397.1"/>
    </source>
</evidence>
<evidence type="ECO:0000313" key="11">
    <source>
        <dbReference type="EMBL" id="CKJ23967.1"/>
    </source>
</evidence>
<evidence type="ECO:0000313" key="37">
    <source>
        <dbReference type="EMBL" id="VSJ53078.1"/>
    </source>
</evidence>
<dbReference type="Proteomes" id="UP000298847">
    <property type="component" value="Unassembled WGS sequence"/>
</dbReference>
<dbReference type="AlphaFoldDB" id="A0A064C2U6"/>
<dbReference type="Proteomes" id="UP000483094">
    <property type="component" value="Unassembled WGS sequence"/>
</dbReference>
<evidence type="ECO:0000313" key="64">
    <source>
        <dbReference type="Proteomes" id="UP000405447"/>
    </source>
</evidence>
<dbReference type="Proteomes" id="UP000290138">
    <property type="component" value="Chromosome"/>
</dbReference>
<evidence type="ECO:0000313" key="35">
    <source>
        <dbReference type="EMBL" id="VRI34510.1"/>
    </source>
</evidence>
<dbReference type="EMBL" id="CAAULE010000001">
    <property type="protein sequence ID" value="VOG74654.1"/>
    <property type="molecule type" value="Genomic_DNA"/>
</dbReference>
<dbReference type="EMBL" id="UHFW01000006">
    <property type="protein sequence ID" value="SUN92362.1"/>
    <property type="molecule type" value="Genomic_DNA"/>
</dbReference>
<evidence type="ECO:0000256" key="2">
    <source>
        <dbReference type="ARBA" id="ARBA00022980"/>
    </source>
</evidence>
<reference evidence="14" key="8">
    <citation type="submission" date="2023-06" db="EMBL/GenBank/DDBJ databases">
        <title>PCVPA Blantyre Malawi Pneumococcal carriage surveillance isolates.</title>
        <authorList>
            <person name="Obolski U."/>
            <person name="Swarthout T.D."/>
            <person name="Kalizang'Oma A."/>
            <person name="Mwalukomo T.S."/>
            <person name="Cave R."/>
            <person name="Brown C."/>
            <person name="Cornick J."/>
            <person name="Kamng'Ona A."/>
            <person name="Msefula J."/>
            <person name="French N."/>
            <person name="Hyderman R."/>
        </authorList>
    </citation>
    <scope>NUCLEOTIDE SEQUENCE</scope>
    <source>
        <strain evidence="14">BVY8TH</strain>
    </source>
</reference>
<evidence type="ECO:0000313" key="65">
    <source>
        <dbReference type="Proteomes" id="UP000437160"/>
    </source>
</evidence>
<evidence type="ECO:0000313" key="19">
    <source>
        <dbReference type="EMBL" id="MTV87696.1"/>
    </source>
</evidence>
<evidence type="ECO:0000313" key="23">
    <source>
        <dbReference type="EMBL" id="OYL25662.1"/>
    </source>
</evidence>
<name>A0A064C2U6_STREE</name>
<sequence>MRVNITLEHKESGERLYLTSKNKRNTPDRLQLKKYSPKLRKHVVFTEVK</sequence>
<evidence type="ECO:0000313" key="55">
    <source>
        <dbReference type="Proteomes" id="UP000311381"/>
    </source>
</evidence>
<evidence type="ECO:0000313" key="71">
    <source>
        <dbReference type="Proteomes" id="UP000490982"/>
    </source>
</evidence>
<evidence type="ECO:0000313" key="67">
    <source>
        <dbReference type="Proteomes" id="UP000469505"/>
    </source>
</evidence>
<evidence type="ECO:0000256" key="5">
    <source>
        <dbReference type="HAMAP-Rule" id="MF_00294"/>
    </source>
</evidence>
<dbReference type="Proteomes" id="UP000405447">
    <property type="component" value="Unassembled WGS sequence"/>
</dbReference>
<dbReference type="PROSITE" id="PS00582">
    <property type="entry name" value="RIBOSOMAL_L33"/>
    <property type="match status" value="1"/>
</dbReference>
<evidence type="ECO:0000313" key="33">
    <source>
        <dbReference type="EMBL" id="VOG74654.1"/>
    </source>
</evidence>
<evidence type="ECO:0000313" key="44">
    <source>
        <dbReference type="Proteomes" id="UP000042967"/>
    </source>
</evidence>
<dbReference type="EMBL" id="NNBW01000179">
    <property type="protein sequence ID" value="OYL25662.1"/>
    <property type="molecule type" value="Genomic_DNA"/>
</dbReference>
<dbReference type="GO" id="GO:1990904">
    <property type="term" value="C:ribonucleoprotein complex"/>
    <property type="evidence" value="ECO:0007669"/>
    <property type="project" value="UniProtKB-KW"/>
</dbReference>
<dbReference type="EMBL" id="CFFA01000009">
    <property type="protein sequence ID" value="CEX63607.1"/>
    <property type="molecule type" value="Genomic_DNA"/>
</dbReference>
<dbReference type="EMBL" id="CAAXWD010000003">
    <property type="protein sequence ID" value="VQD04288.1"/>
    <property type="molecule type" value="Genomic_DNA"/>
</dbReference>
<dbReference type="RefSeq" id="WP_001265622.1">
    <property type="nucleotide sequence ID" value="NZ_AP017971.1"/>
</dbReference>
<dbReference type="Gene3D" id="2.20.28.120">
    <property type="entry name" value="Ribosomal protein L33"/>
    <property type="match status" value="1"/>
</dbReference>
<keyword evidence="3 5" id="KW-0687">Ribonucleoprotein</keyword>
<dbReference type="EMBL" id="CKRE01000014">
    <property type="protein sequence ID" value="CIY80929.1"/>
    <property type="molecule type" value="Genomic_DNA"/>
</dbReference>
<dbReference type="Proteomes" id="UP000312530">
    <property type="component" value="Unassembled WGS sequence"/>
</dbReference>
<accession>A0A064C2U6</accession>
<dbReference type="EMBL" id="CAASRX010000011">
    <property type="protein sequence ID" value="VNH01923.1"/>
    <property type="molecule type" value="Genomic_DNA"/>
</dbReference>
<evidence type="ECO:0000313" key="42">
    <source>
        <dbReference type="Proteomes" id="UP000042512"/>
    </source>
</evidence>
<dbReference type="Proteomes" id="UP001184693">
    <property type="component" value="Unassembled WGS sequence"/>
</dbReference>
<dbReference type="EMBL" id="CKTV01000013">
    <property type="protein sequence ID" value="CJA40297.1"/>
    <property type="molecule type" value="Genomic_DNA"/>
</dbReference>
<evidence type="ECO:0000313" key="25">
    <source>
        <dbReference type="EMBL" id="TVW26721.1"/>
    </source>
</evidence>
<dbReference type="PANTHER" id="PTHR43168">
    <property type="entry name" value="50S RIBOSOMAL PROTEIN L33, CHLOROPLASTIC"/>
    <property type="match status" value="1"/>
</dbReference>
<evidence type="ECO:0000313" key="54">
    <source>
        <dbReference type="Proteomes" id="UP000310997"/>
    </source>
</evidence>
<reference evidence="24 49" key="4">
    <citation type="submission" date="2018-06" db="EMBL/GenBank/DDBJ databases">
        <authorList>
            <consortium name="Pathogen Informatics"/>
            <person name="Doyle S."/>
        </authorList>
    </citation>
    <scope>NUCLEOTIDE SEQUENCE [LARGE SCALE GENOMIC DNA]</scope>
    <source>
        <strain evidence="24 49">NCTC13734</strain>
    </source>
</reference>
<dbReference type="Proteomes" id="UP000254854">
    <property type="component" value="Unassembled WGS sequence"/>
</dbReference>
<dbReference type="NCBIfam" id="NF001764">
    <property type="entry name" value="PRK00504.1"/>
    <property type="match status" value="1"/>
</dbReference>
<dbReference type="EMBL" id="JAVPGZ010000229">
    <property type="protein sequence ID" value="MDS8039382.1"/>
    <property type="molecule type" value="Genomic_DNA"/>
</dbReference>
<evidence type="ECO:0000313" key="30">
    <source>
        <dbReference type="EMBL" id="VMC93150.1"/>
    </source>
</evidence>
<evidence type="ECO:0000313" key="20">
    <source>
        <dbReference type="EMBL" id="MTV90505.1"/>
    </source>
</evidence>
<dbReference type="PANTHER" id="PTHR43168:SF2">
    <property type="entry name" value="LARGE RIBOSOMAL SUBUNIT PROTEIN BL33C"/>
    <property type="match status" value="1"/>
</dbReference>
<evidence type="ECO:0000313" key="6">
    <source>
        <dbReference type="EMBL" id="CEX63607.1"/>
    </source>
</evidence>
<dbReference type="EMBL" id="WNIA01000052">
    <property type="protein sequence ID" value="MTV99175.1"/>
    <property type="molecule type" value="Genomic_DNA"/>
</dbReference>
<evidence type="ECO:0000313" key="31">
    <source>
        <dbReference type="EMBL" id="VNB34062.1"/>
    </source>
</evidence>
<evidence type="ECO:0000313" key="46">
    <source>
        <dbReference type="Proteomes" id="UP000045541"/>
    </source>
</evidence>
<dbReference type="EMBL" id="CABCSJ010000002">
    <property type="protein sequence ID" value="VST62012.1"/>
    <property type="molecule type" value="Genomic_DNA"/>
</dbReference>
<evidence type="ECO:0000313" key="49">
    <source>
        <dbReference type="Proteomes" id="UP000254854"/>
    </source>
</evidence>
<dbReference type="Proteomes" id="UP000729182">
    <property type="component" value="Unassembled WGS sequence"/>
</dbReference>
<dbReference type="Proteomes" id="UP000311674">
    <property type="component" value="Unassembled WGS sequence"/>
</dbReference>
<dbReference type="HAMAP" id="MF_00294">
    <property type="entry name" value="Ribosomal_bL33"/>
    <property type="match status" value="1"/>
</dbReference>
<dbReference type="EMBL" id="CAASIK010000001">
    <property type="protein sequence ID" value="VNB34062.1"/>
    <property type="molecule type" value="Genomic_DNA"/>
</dbReference>
<dbReference type="EMBL" id="LR216058">
    <property type="protein sequence ID" value="VFI33236.1"/>
    <property type="molecule type" value="Genomic_DNA"/>
</dbReference>
<reference evidence="60 61" key="6">
    <citation type="submission" date="2019-07" db="EMBL/GenBank/DDBJ databases">
        <authorList>
            <person name="Mohale T."/>
        </authorList>
    </citation>
    <scope>NUCLEOTIDE SEQUENCE [LARGE SCALE GENOMIC DNA]</scope>
    <source>
        <strain evidence="26 62">NTPn 126</strain>
        <strain evidence="25 61">NTPn 189</strain>
        <strain evidence="27 60">NTPn 59</strain>
    </source>
</reference>
<dbReference type="Proteomes" id="UP000048507">
    <property type="component" value="Unassembled WGS sequence"/>
</dbReference>
<dbReference type="Proteomes" id="UP000490982">
    <property type="component" value="Unassembled WGS sequence"/>
</dbReference>
<dbReference type="EMBL" id="WNHS01000051">
    <property type="protein sequence ID" value="MTW25156.1"/>
    <property type="molecule type" value="Genomic_DNA"/>
</dbReference>
<evidence type="ECO:0000313" key="26">
    <source>
        <dbReference type="EMBL" id="TVW83505.1"/>
    </source>
</evidence>
<evidence type="ECO:0000313" key="27">
    <source>
        <dbReference type="EMBL" id="TVX72051.1"/>
    </source>
</evidence>
<dbReference type="EMBL" id="WNHQ01000409">
    <property type="protein sequence ID" value="MTV73471.1"/>
    <property type="molecule type" value="Genomic_DNA"/>
</dbReference>
<proteinExistence type="inferred from homology"/>
<evidence type="ECO:0000313" key="8">
    <source>
        <dbReference type="EMBL" id="CIV34749.1"/>
    </source>
</evidence>
<dbReference type="InterPro" id="IPR038584">
    <property type="entry name" value="Ribosomal_bL33_sf"/>
</dbReference>
<dbReference type="Proteomes" id="UP000469505">
    <property type="component" value="Unassembled WGS sequence"/>
</dbReference>
<dbReference type="Proteomes" id="UP000045541">
    <property type="component" value="Unassembled WGS sequence"/>
</dbReference>
<dbReference type="EMBL" id="CABABW010000004">
    <property type="protein sequence ID" value="VRI34510.1"/>
    <property type="molecule type" value="Genomic_DNA"/>
</dbReference>
<dbReference type="EMBL" id="VMYC01000025">
    <property type="protein sequence ID" value="TVX72051.1"/>
    <property type="molecule type" value="Genomic_DNA"/>
</dbReference>
<organism evidence="26 62">
    <name type="scientific">Streptococcus pneumoniae</name>
    <dbReference type="NCBI Taxonomy" id="1313"/>
    <lineage>
        <taxon>Bacteria</taxon>
        <taxon>Bacillati</taxon>
        <taxon>Bacillota</taxon>
        <taxon>Bacilli</taxon>
        <taxon>Lactobacillales</taxon>
        <taxon>Streptococcaceae</taxon>
        <taxon>Streptococcus</taxon>
    </lineage>
</organism>
<dbReference type="Proteomes" id="UP000318940">
    <property type="component" value="Unassembled WGS sequence"/>
</dbReference>
<dbReference type="EMBL" id="WNHJ01000046">
    <property type="protein sequence ID" value="MTV63647.1"/>
    <property type="molecule type" value="Genomic_DNA"/>
</dbReference>